<dbReference type="EMBL" id="CP119108">
    <property type="protein sequence ID" value="WEG08798.1"/>
    <property type="molecule type" value="Genomic_DNA"/>
</dbReference>
<proteinExistence type="predicted"/>
<dbReference type="RefSeq" id="WP_275278125.1">
    <property type="nucleotide sequence ID" value="NZ_CP119108.1"/>
</dbReference>
<accession>A0ABY8BXA4</accession>
<protein>
    <submittedName>
        <fullName evidence="1">Uncharacterized protein</fullName>
    </submittedName>
</protein>
<gene>
    <name evidence="1" type="ORF">PU630_16395</name>
</gene>
<sequence>MAAAACTTSSSLPRLGGLDRFSRGANRNHLGIVKPCLQAAMFDAAVAKRADGASDITPF</sequence>
<keyword evidence="2" id="KW-1185">Reference proteome</keyword>
<evidence type="ECO:0000313" key="1">
    <source>
        <dbReference type="EMBL" id="WEG08798.1"/>
    </source>
</evidence>
<evidence type="ECO:0000313" key="2">
    <source>
        <dbReference type="Proteomes" id="UP001214553"/>
    </source>
</evidence>
<organism evidence="1 2">
    <name type="scientific">Microbacterium horticulturae</name>
    <dbReference type="NCBI Taxonomy" id="3028316"/>
    <lineage>
        <taxon>Bacteria</taxon>
        <taxon>Bacillati</taxon>
        <taxon>Actinomycetota</taxon>
        <taxon>Actinomycetes</taxon>
        <taxon>Micrococcales</taxon>
        <taxon>Microbacteriaceae</taxon>
        <taxon>Microbacterium</taxon>
    </lineage>
</organism>
<dbReference type="Proteomes" id="UP001214553">
    <property type="component" value="Chromosome"/>
</dbReference>
<name>A0ABY8BXA4_9MICO</name>
<reference evidence="1 2" key="1">
    <citation type="submission" date="2023-03" db="EMBL/GenBank/DDBJ databases">
        <title>Genome sequence of Microbacterium sp. KACC 23027.</title>
        <authorList>
            <person name="Kim S."/>
            <person name="Heo J."/>
            <person name="Kwon S.-W."/>
        </authorList>
    </citation>
    <scope>NUCLEOTIDE SEQUENCE [LARGE SCALE GENOMIC DNA]</scope>
    <source>
        <strain evidence="1 2">KACC 23027</strain>
    </source>
</reference>